<dbReference type="Proteomes" id="UP000291832">
    <property type="component" value="Unassembled WGS sequence"/>
</dbReference>
<comment type="caution">
    <text evidence="1">The sequence shown here is derived from an EMBL/GenBank/DDBJ whole genome shotgun (WGS) entry which is preliminary data.</text>
</comment>
<evidence type="ECO:0000313" key="1">
    <source>
        <dbReference type="EMBL" id="RZT66729.1"/>
    </source>
</evidence>
<name>A0A4V6MD39_9MICO</name>
<dbReference type="OrthoDB" id="4317400at2"/>
<gene>
    <name evidence="1" type="ORF">EV139_0856</name>
</gene>
<proteinExistence type="predicted"/>
<dbReference type="EMBL" id="SHKI01000003">
    <property type="protein sequence ID" value="RZT66729.1"/>
    <property type="molecule type" value="Genomic_DNA"/>
</dbReference>
<dbReference type="AlphaFoldDB" id="A0A4V6MD39"/>
<accession>A0A4V6MD39</accession>
<organism evidence="1 2">
    <name type="scientific">Leucobacter luti</name>
    <dbReference type="NCBI Taxonomy" id="340320"/>
    <lineage>
        <taxon>Bacteria</taxon>
        <taxon>Bacillati</taxon>
        <taxon>Actinomycetota</taxon>
        <taxon>Actinomycetes</taxon>
        <taxon>Micrococcales</taxon>
        <taxon>Microbacteriaceae</taxon>
        <taxon>Leucobacter</taxon>
    </lineage>
</organism>
<sequence length="233" mass="25373">MVFLEILDPGLPKFYTPVEEWPVGQSVKLSVVQNVPAAARTIDDVPALVNVTGYALALITYPASTATVTNAMIRDLRKLQRAIETTEVRAYQATGVTTPELIESPTAETWPHFAETAGVLSVDIPDDARLVKVIMTVSGYKHVDGSPARGRFWFQLGANAHPDHQESQHTEWAADRPGPIRVAYTMPVPGSMRGTLQKFYPRARRDAGTAAQGPAADWATNVDFTATFVPDVS</sequence>
<dbReference type="RefSeq" id="WP_130453082.1">
    <property type="nucleotide sequence ID" value="NZ_QYAG01000001.1"/>
</dbReference>
<evidence type="ECO:0000313" key="2">
    <source>
        <dbReference type="Proteomes" id="UP000291832"/>
    </source>
</evidence>
<protein>
    <submittedName>
        <fullName evidence="1">Uncharacterized protein</fullName>
    </submittedName>
</protein>
<reference evidence="1 2" key="1">
    <citation type="journal article" date="2015" name="Stand. Genomic Sci.">
        <title>Genomic Encyclopedia of Bacterial and Archaeal Type Strains, Phase III: the genomes of soil and plant-associated and newly described type strains.</title>
        <authorList>
            <person name="Whitman W.B."/>
            <person name="Woyke T."/>
            <person name="Klenk H.P."/>
            <person name="Zhou Y."/>
            <person name="Lilburn T.G."/>
            <person name="Beck B.J."/>
            <person name="De Vos P."/>
            <person name="Vandamme P."/>
            <person name="Eisen J.A."/>
            <person name="Garrity G."/>
            <person name="Hugenholtz P."/>
            <person name="Kyrpides N.C."/>
        </authorList>
    </citation>
    <scope>NUCLEOTIDE SEQUENCE [LARGE SCALE GENOMIC DNA]</scope>
    <source>
        <strain evidence="1 2">RF6</strain>
    </source>
</reference>
<keyword evidence="2" id="KW-1185">Reference proteome</keyword>